<feature type="region of interest" description="Disordered" evidence="1">
    <location>
        <begin position="1"/>
        <end position="31"/>
    </location>
</feature>
<accession>A0ABX1FHG2</accession>
<dbReference type="Pfam" id="PF13731">
    <property type="entry name" value="WxL"/>
    <property type="match status" value="1"/>
</dbReference>
<dbReference type="EMBL" id="VSRL01000053">
    <property type="protein sequence ID" value="NKE58401.1"/>
    <property type="molecule type" value="Genomic_DNA"/>
</dbReference>
<keyword evidence="4" id="KW-1185">Reference proteome</keyword>
<evidence type="ECO:0000313" key="4">
    <source>
        <dbReference type="Proteomes" id="UP001515943"/>
    </source>
</evidence>
<feature type="compositionally biased region" description="Basic residues" evidence="1">
    <location>
        <begin position="1"/>
        <end position="10"/>
    </location>
</feature>
<comment type="caution">
    <text evidence="3">The sequence shown here is derived from an EMBL/GenBank/DDBJ whole genome shotgun (WGS) entry which is preliminary data.</text>
</comment>
<protein>
    <recommendedName>
        <fullName evidence="2">WxL domain-containing protein</fullName>
    </recommendedName>
</protein>
<dbReference type="Proteomes" id="UP001515943">
    <property type="component" value="Unassembled WGS sequence"/>
</dbReference>
<organism evidence="3 4">
    <name type="scientific">Lentzea indica</name>
    <dbReference type="NCBI Taxonomy" id="2604800"/>
    <lineage>
        <taxon>Bacteria</taxon>
        <taxon>Bacillati</taxon>
        <taxon>Actinomycetota</taxon>
        <taxon>Actinomycetes</taxon>
        <taxon>Pseudonocardiales</taxon>
        <taxon>Pseudonocardiaceae</taxon>
        <taxon>Lentzea</taxon>
    </lineage>
</organism>
<dbReference type="InterPro" id="IPR027994">
    <property type="entry name" value="WxL_dom"/>
</dbReference>
<sequence>MEPHHRGRHPVQRDRKRDVLRDDQPPGGVTVASGAVEKGEVVSIKRIGLLVAGVAAVAAGTVVPANAEDTTVTFTASAGSLSVVVPAAASLTGGSTVPGGTVSGALGTVTVTDARGNAAGWTASVYSTTGFTASGSTAIANSGVTYTPGATTSTNSPGSPTITAGTAGSPGANAGAALTAYTYANATAGGNTVAWNPTITVVIPLTAKSAVTYSGTVSHQVA</sequence>
<evidence type="ECO:0000313" key="3">
    <source>
        <dbReference type="EMBL" id="NKE58401.1"/>
    </source>
</evidence>
<gene>
    <name evidence="3" type="ORF">FXN61_16865</name>
</gene>
<evidence type="ECO:0000259" key="2">
    <source>
        <dbReference type="Pfam" id="PF13731"/>
    </source>
</evidence>
<proteinExistence type="predicted"/>
<feature type="compositionally biased region" description="Basic and acidic residues" evidence="1">
    <location>
        <begin position="11"/>
        <end position="24"/>
    </location>
</feature>
<feature type="domain" description="WxL" evidence="2">
    <location>
        <begin position="109"/>
        <end position="215"/>
    </location>
</feature>
<reference evidence="3 4" key="1">
    <citation type="submission" date="2019-08" db="EMBL/GenBank/DDBJ databases">
        <title>Lentzea from Indian Himalayas.</title>
        <authorList>
            <person name="Mandal S."/>
            <person name="Mallick Gupta A."/>
            <person name="Maiti P.K."/>
            <person name="Sarkar J."/>
            <person name="Mandal S."/>
        </authorList>
    </citation>
    <scope>NUCLEOTIDE SEQUENCE [LARGE SCALE GENOMIC DNA]</scope>
    <source>
        <strain evidence="3 4">PSKA42</strain>
    </source>
</reference>
<evidence type="ECO:0000256" key="1">
    <source>
        <dbReference type="SAM" id="MobiDB-lite"/>
    </source>
</evidence>
<name>A0ABX1FHG2_9PSEU</name>